<proteinExistence type="predicted"/>
<protein>
    <submittedName>
        <fullName evidence="3">Uncharacterized protein</fullName>
    </submittedName>
</protein>
<evidence type="ECO:0000256" key="2">
    <source>
        <dbReference type="SAM" id="SignalP"/>
    </source>
</evidence>
<keyword evidence="4" id="KW-1185">Reference proteome</keyword>
<comment type="caution">
    <text evidence="3">The sequence shown here is derived from an EMBL/GenBank/DDBJ whole genome shotgun (WGS) entry which is preliminary data.</text>
</comment>
<keyword evidence="2" id="KW-0732">Signal</keyword>
<evidence type="ECO:0000313" key="3">
    <source>
        <dbReference type="EMBL" id="GMI29249.1"/>
    </source>
</evidence>
<feature type="compositionally biased region" description="Low complexity" evidence="1">
    <location>
        <begin position="47"/>
        <end position="82"/>
    </location>
</feature>
<organism evidence="3 4">
    <name type="scientific">Tetraparma gracilis</name>
    <dbReference type="NCBI Taxonomy" id="2962635"/>
    <lineage>
        <taxon>Eukaryota</taxon>
        <taxon>Sar</taxon>
        <taxon>Stramenopiles</taxon>
        <taxon>Ochrophyta</taxon>
        <taxon>Bolidophyceae</taxon>
        <taxon>Parmales</taxon>
        <taxon>Triparmaceae</taxon>
        <taxon>Tetraparma</taxon>
    </lineage>
</organism>
<reference evidence="3 4" key="1">
    <citation type="journal article" date="2023" name="Commun. Biol.">
        <title>Genome analysis of Parmales, the sister group of diatoms, reveals the evolutionary specialization of diatoms from phago-mixotrophs to photoautotrophs.</title>
        <authorList>
            <person name="Ban H."/>
            <person name="Sato S."/>
            <person name="Yoshikawa S."/>
            <person name="Yamada K."/>
            <person name="Nakamura Y."/>
            <person name="Ichinomiya M."/>
            <person name="Sato N."/>
            <person name="Blanc-Mathieu R."/>
            <person name="Endo H."/>
            <person name="Kuwata A."/>
            <person name="Ogata H."/>
        </authorList>
    </citation>
    <scope>NUCLEOTIDE SEQUENCE [LARGE SCALE GENOMIC DNA]</scope>
</reference>
<feature type="signal peptide" evidence="2">
    <location>
        <begin position="1"/>
        <end position="18"/>
    </location>
</feature>
<dbReference type="Proteomes" id="UP001165060">
    <property type="component" value="Unassembled WGS sequence"/>
</dbReference>
<evidence type="ECO:0000256" key="1">
    <source>
        <dbReference type="SAM" id="MobiDB-lite"/>
    </source>
</evidence>
<dbReference type="EMBL" id="BRYB01005807">
    <property type="protein sequence ID" value="GMI29249.1"/>
    <property type="molecule type" value="Genomic_DNA"/>
</dbReference>
<feature type="region of interest" description="Disordered" evidence="1">
    <location>
        <begin position="21"/>
        <end position="82"/>
    </location>
</feature>
<name>A0ABQ6MNU4_9STRA</name>
<evidence type="ECO:0000313" key="4">
    <source>
        <dbReference type="Proteomes" id="UP001165060"/>
    </source>
</evidence>
<sequence length="194" mass="19781">MNIISLLSLLLLATSGAADSVRGAIPGDTEGGLKARARKSMAKSGNSAMSGKSGPSAMSGKSGPSAMSGKSGSSAMSGKSGPSAMGMGMGMGMYGVAPKPTCSDEVGDAALRALTKDCGQQLDCANVAVIEGGCDGFRAYEDTPYADGHTINLDIKSPYVELIWCDLSVDIPKPSPVFYSDRDMQEKCSCSCIA</sequence>
<gene>
    <name evidence="3" type="ORF">TeGR_g12805</name>
</gene>
<feature type="chain" id="PRO_5046537623" evidence="2">
    <location>
        <begin position="19"/>
        <end position="194"/>
    </location>
</feature>
<accession>A0ABQ6MNU4</accession>